<evidence type="ECO:0000313" key="1">
    <source>
        <dbReference type="EMBL" id="NYH09081.1"/>
    </source>
</evidence>
<accession>A0A7Z0ATG0</accession>
<dbReference type="AlphaFoldDB" id="A0A7Z0ATG0"/>
<organism evidence="1 2">
    <name type="scientific">Pseudomonas moraviensis</name>
    <dbReference type="NCBI Taxonomy" id="321662"/>
    <lineage>
        <taxon>Bacteria</taxon>
        <taxon>Pseudomonadati</taxon>
        <taxon>Pseudomonadota</taxon>
        <taxon>Gammaproteobacteria</taxon>
        <taxon>Pseudomonadales</taxon>
        <taxon>Pseudomonadaceae</taxon>
        <taxon>Pseudomonas</taxon>
    </lineage>
</organism>
<dbReference type="PROSITE" id="PS51257">
    <property type="entry name" value="PROKAR_LIPOPROTEIN"/>
    <property type="match status" value="1"/>
</dbReference>
<dbReference type="RefSeq" id="WP_373566193.1">
    <property type="nucleotide sequence ID" value="NZ_JACCAT010000001.1"/>
</dbReference>
<gene>
    <name evidence="1" type="ORF">GGI52_002124</name>
</gene>
<dbReference type="Pfam" id="PF11153">
    <property type="entry name" value="DUF2931"/>
    <property type="match status" value="1"/>
</dbReference>
<protein>
    <recommendedName>
        <fullName evidence="3">DUF2931 domain-containing protein</fullName>
    </recommendedName>
</protein>
<comment type="caution">
    <text evidence="1">The sequence shown here is derived from an EMBL/GenBank/DDBJ whole genome shotgun (WGS) entry which is preliminary data.</text>
</comment>
<dbReference type="InterPro" id="IPR021326">
    <property type="entry name" value="DUF2931"/>
</dbReference>
<proteinExistence type="predicted"/>
<reference evidence="1 2" key="1">
    <citation type="submission" date="2020-07" db="EMBL/GenBank/DDBJ databases">
        <title>Exploring microbial biodiversity for novel pathways involved in the catabolism of aromatic compounds derived from lignin.</title>
        <authorList>
            <person name="Elkins J."/>
        </authorList>
    </citation>
    <scope>NUCLEOTIDE SEQUENCE [LARGE SCALE GENOMIC DNA]</scope>
    <source>
        <strain evidence="1 2">VanB</strain>
    </source>
</reference>
<dbReference type="EMBL" id="JACCAT010000001">
    <property type="protein sequence ID" value="NYH09081.1"/>
    <property type="molecule type" value="Genomic_DNA"/>
</dbReference>
<dbReference type="Proteomes" id="UP000553035">
    <property type="component" value="Unassembled WGS sequence"/>
</dbReference>
<name>A0A7Z0ATG0_9PSED</name>
<sequence>MLKIAFALTLAVLLGGCTFADRKSLPYDGWMLRFFAPDYMEVWIETADVVDVNQRVFRDAAFGIPAISYPRPLSKGVPAKFRGKPIGWPESAAGKGRYVTGAALPRLVYVRWQSMAEPQTYEVYIKVPEATRQLMLKSENAFCGADDRWITDYRNMMVIGLAPGGIAKVWLRGRCLRSTEIMRVQATINPKGPYDGRSNGRHRQLHEESKAYIEKFGIPYDSW</sequence>
<evidence type="ECO:0000313" key="2">
    <source>
        <dbReference type="Proteomes" id="UP000553035"/>
    </source>
</evidence>
<evidence type="ECO:0008006" key="3">
    <source>
        <dbReference type="Google" id="ProtNLM"/>
    </source>
</evidence>